<keyword evidence="3" id="KW-1185">Reference proteome</keyword>
<protein>
    <submittedName>
        <fullName evidence="2">Uncharacterized protein</fullName>
    </submittedName>
</protein>
<comment type="caution">
    <text evidence="2">The sequence shown here is derived from an EMBL/GenBank/DDBJ whole genome shotgun (WGS) entry which is preliminary data.</text>
</comment>
<keyword evidence="1" id="KW-0472">Membrane</keyword>
<dbReference type="OrthoDB" id="1246786at2"/>
<dbReference type="AlphaFoldDB" id="A0A1B8ZH93"/>
<organism evidence="2 3">
    <name type="scientific">Chryseobacterium artocarpi</name>
    <dbReference type="NCBI Taxonomy" id="1414727"/>
    <lineage>
        <taxon>Bacteria</taxon>
        <taxon>Pseudomonadati</taxon>
        <taxon>Bacteroidota</taxon>
        <taxon>Flavobacteriia</taxon>
        <taxon>Flavobacteriales</taxon>
        <taxon>Weeksellaceae</taxon>
        <taxon>Chryseobacterium group</taxon>
        <taxon>Chryseobacterium</taxon>
    </lineage>
</organism>
<evidence type="ECO:0000256" key="1">
    <source>
        <dbReference type="SAM" id="Phobius"/>
    </source>
</evidence>
<reference evidence="2 3" key="1">
    <citation type="submission" date="2016-07" db="EMBL/GenBank/DDBJ databases">
        <authorList>
            <person name="Jeong J.-J."/>
            <person name="Kim D.W."/>
            <person name="Sang M.K."/>
            <person name="Choi I.-G."/>
            <person name="Kim K.D."/>
        </authorList>
    </citation>
    <scope>NUCLEOTIDE SEQUENCE [LARGE SCALE GENOMIC DNA]</scope>
    <source>
        <strain evidence="2 3">UTM-3</strain>
    </source>
</reference>
<accession>A0A1B8ZH93</accession>
<dbReference type="Proteomes" id="UP000092651">
    <property type="component" value="Unassembled WGS sequence"/>
</dbReference>
<proteinExistence type="predicted"/>
<evidence type="ECO:0000313" key="3">
    <source>
        <dbReference type="Proteomes" id="UP000092651"/>
    </source>
</evidence>
<evidence type="ECO:0000313" key="2">
    <source>
        <dbReference type="EMBL" id="OCA70973.1"/>
    </source>
</evidence>
<dbReference type="EMBL" id="MAYH01000034">
    <property type="protein sequence ID" value="OCA70973.1"/>
    <property type="molecule type" value="Genomic_DNA"/>
</dbReference>
<keyword evidence="1" id="KW-0812">Transmembrane</keyword>
<gene>
    <name evidence="2" type="ORF">BBI01_13690</name>
</gene>
<name>A0A1B8ZH93_9FLAO</name>
<feature type="transmembrane region" description="Helical" evidence="1">
    <location>
        <begin position="199"/>
        <end position="223"/>
    </location>
</feature>
<feature type="transmembrane region" description="Helical" evidence="1">
    <location>
        <begin position="119"/>
        <end position="140"/>
    </location>
</feature>
<feature type="transmembrane region" description="Helical" evidence="1">
    <location>
        <begin position="94"/>
        <end position="113"/>
    </location>
</feature>
<sequence length="243" mass="28903">MMTQTQENSITDYLVSKQLSVDLLVEIRDHMIDQIMDLQLEEKLDFEEAFSKVKESWKEEFIPVSYWMFFSTPIPFIAKKIIRGKYNRFMKTSFLAGLVAFIINIVLIFISNSQETYTVFFKLFNALFLFILGTTWIMNFKIWKYLKTDFKYRGRCFYTMYQQNMGLMLICTISMFQIITKNGHYAYQFFREQNGANLLMIIITLIVPFILQTGVIFTLLNFFEHKKSLLKMKDFLSINISSK</sequence>
<feature type="transmembrane region" description="Helical" evidence="1">
    <location>
        <begin position="161"/>
        <end position="179"/>
    </location>
</feature>
<keyword evidence="1" id="KW-1133">Transmembrane helix</keyword>
<dbReference type="RefSeq" id="WP_065395368.1">
    <property type="nucleotide sequence ID" value="NZ_MAYH01000034.1"/>
</dbReference>